<reference evidence="1 2" key="1">
    <citation type="submission" date="2019-03" db="EMBL/GenBank/DDBJ databases">
        <title>Flavobacterium AT-3-2 sp. nov., isolated from arctic soil.</title>
        <authorList>
            <person name="Chaudhary D.K."/>
        </authorList>
    </citation>
    <scope>NUCLEOTIDE SEQUENCE [LARGE SCALE GENOMIC DNA]</scope>
    <source>
        <strain evidence="1 2">AT-3-2</strain>
    </source>
</reference>
<evidence type="ECO:0000313" key="2">
    <source>
        <dbReference type="Proteomes" id="UP000295278"/>
    </source>
</evidence>
<name>A0A4R5AVB8_9FLAO</name>
<sequence length="160" mass="18235">MTETLEYKILKHLSENDNGIYIDISFLSENKNLMLEKVRELKKLEYLTFYPTTRLASSVPSPTPKCKIQLAGKMFLSEIELKNNSVTNHFNNSSIGQFNQDSEFFESPNSIKTKAAPSKSPEIKSSLQKFFSNSWVLLISGITIEEITLGKIYKFIISLI</sequence>
<protein>
    <submittedName>
        <fullName evidence="1">Uncharacterized protein</fullName>
    </submittedName>
</protein>
<accession>A0A4R5AVB8</accession>
<dbReference type="Proteomes" id="UP000295278">
    <property type="component" value="Unassembled WGS sequence"/>
</dbReference>
<proteinExistence type="predicted"/>
<dbReference type="AlphaFoldDB" id="A0A4R5AVB8"/>
<dbReference type="RefSeq" id="WP_131910035.1">
    <property type="nucleotide sequence ID" value="NZ_SMFM01000005.1"/>
</dbReference>
<comment type="caution">
    <text evidence="1">The sequence shown here is derived from an EMBL/GenBank/DDBJ whole genome shotgun (WGS) entry which is preliminary data.</text>
</comment>
<dbReference type="OrthoDB" id="1452525at2"/>
<dbReference type="EMBL" id="SMFM01000005">
    <property type="protein sequence ID" value="TDD75626.1"/>
    <property type="molecule type" value="Genomic_DNA"/>
</dbReference>
<evidence type="ECO:0000313" key="1">
    <source>
        <dbReference type="EMBL" id="TDD75626.1"/>
    </source>
</evidence>
<organism evidence="1 2">
    <name type="scientific">Flavobacterium caseinilyticum</name>
    <dbReference type="NCBI Taxonomy" id="2541732"/>
    <lineage>
        <taxon>Bacteria</taxon>
        <taxon>Pseudomonadati</taxon>
        <taxon>Bacteroidota</taxon>
        <taxon>Flavobacteriia</taxon>
        <taxon>Flavobacteriales</taxon>
        <taxon>Flavobacteriaceae</taxon>
        <taxon>Flavobacterium</taxon>
    </lineage>
</organism>
<gene>
    <name evidence="1" type="ORF">E0F89_12115</name>
</gene>
<keyword evidence="2" id="KW-1185">Reference proteome</keyword>